<dbReference type="InterPro" id="IPR050287">
    <property type="entry name" value="MTA/SAH_deaminase"/>
</dbReference>
<dbReference type="Pfam" id="PF01979">
    <property type="entry name" value="Amidohydro_1"/>
    <property type="match status" value="1"/>
</dbReference>
<organism evidence="3 4">
    <name type="scientific">Pseudonocardia aurantiaca</name>
    <dbReference type="NCBI Taxonomy" id="75290"/>
    <lineage>
        <taxon>Bacteria</taxon>
        <taxon>Bacillati</taxon>
        <taxon>Actinomycetota</taxon>
        <taxon>Actinomycetes</taxon>
        <taxon>Pseudonocardiales</taxon>
        <taxon>Pseudonocardiaceae</taxon>
        <taxon>Pseudonocardia</taxon>
    </lineage>
</organism>
<keyword evidence="4" id="KW-1185">Reference proteome</keyword>
<dbReference type="InterPro" id="IPR006680">
    <property type="entry name" value="Amidohydro-rel"/>
</dbReference>
<sequence>MTTLFRNALVLAMDDEHRAEPFRADVLVEGDRIGAVGPDLPVPDGADVVDATDRLLMPGLVNAHVHSWEALFKGRYDNMPLELWMLLSYPILGLEPMSDRLVYLRTLLVAMESLRNGATCLLDDVIESPRQSMDALDAVFRGYEDAGIRANCSGNIVNRPYVDTIPFSAEVLPADLLAKAHEVPPRSTEEYLEFSREALARYDGRAGRLRYVIAPSGPQRCTDDLFVAADELSREHDTTFHVHVLETKMQAVTGREFYGSTLVEYLDRLGVLSDRATLAHGIWLTDSDIARLGEVGASVAHNPISNLKLGSGIAQWRALLDAGVNLGLGSDGLSSNDSARMFDVVKSAALLHKVTHPDYRTWPTADEVLWAATRGGARSARLADDVGAIEAGRKADFVVLDLRSINFTPVNDVPTHLVYVENGDSITEVWVNGQVVVRDGRCLLIDEEAVLDELRGLAGEYLERYAKIEELNRAFEPHFAEIYRRCCSEPMGINRWSGDERAWVQGAAAGEGGA</sequence>
<evidence type="ECO:0000313" key="4">
    <source>
        <dbReference type="Proteomes" id="UP001597145"/>
    </source>
</evidence>
<dbReference type="SUPFAM" id="SSF51338">
    <property type="entry name" value="Composite domain of metallo-dependent hydrolases"/>
    <property type="match status" value="1"/>
</dbReference>
<keyword evidence="1" id="KW-0378">Hydrolase</keyword>
<dbReference type="Proteomes" id="UP001597145">
    <property type="component" value="Unassembled WGS sequence"/>
</dbReference>
<gene>
    <name evidence="3" type="ORF">ACFSCY_19855</name>
</gene>
<proteinExistence type="predicted"/>
<dbReference type="Gene3D" id="2.30.40.10">
    <property type="entry name" value="Urease, subunit C, domain 1"/>
    <property type="match status" value="1"/>
</dbReference>
<comment type="caution">
    <text evidence="3">The sequence shown here is derived from an EMBL/GenBank/DDBJ whole genome shotgun (WGS) entry which is preliminary data.</text>
</comment>
<reference evidence="4" key="1">
    <citation type="journal article" date="2019" name="Int. J. Syst. Evol. Microbiol.">
        <title>The Global Catalogue of Microorganisms (GCM) 10K type strain sequencing project: providing services to taxonomists for standard genome sequencing and annotation.</title>
        <authorList>
            <consortium name="The Broad Institute Genomics Platform"/>
            <consortium name="The Broad Institute Genome Sequencing Center for Infectious Disease"/>
            <person name="Wu L."/>
            <person name="Ma J."/>
        </authorList>
    </citation>
    <scope>NUCLEOTIDE SEQUENCE [LARGE SCALE GENOMIC DNA]</scope>
    <source>
        <strain evidence="4">JCM 12165</strain>
    </source>
</reference>
<dbReference type="CDD" id="cd01298">
    <property type="entry name" value="ATZ_TRZ_like"/>
    <property type="match status" value="1"/>
</dbReference>
<name>A0ABW4FNZ7_9PSEU</name>
<dbReference type="EMBL" id="JBHUCP010000014">
    <property type="protein sequence ID" value="MFD1531691.1"/>
    <property type="molecule type" value="Genomic_DNA"/>
</dbReference>
<dbReference type="PANTHER" id="PTHR43794:SF11">
    <property type="entry name" value="AMIDOHYDROLASE-RELATED DOMAIN-CONTAINING PROTEIN"/>
    <property type="match status" value="1"/>
</dbReference>
<evidence type="ECO:0000259" key="2">
    <source>
        <dbReference type="Pfam" id="PF01979"/>
    </source>
</evidence>
<evidence type="ECO:0000256" key="1">
    <source>
        <dbReference type="ARBA" id="ARBA00022801"/>
    </source>
</evidence>
<protein>
    <submittedName>
        <fullName evidence="3">Amidohydrolase</fullName>
    </submittedName>
</protein>
<dbReference type="PANTHER" id="PTHR43794">
    <property type="entry name" value="AMINOHYDROLASE SSNA-RELATED"/>
    <property type="match status" value="1"/>
</dbReference>
<evidence type="ECO:0000313" key="3">
    <source>
        <dbReference type="EMBL" id="MFD1531691.1"/>
    </source>
</evidence>
<dbReference type="RefSeq" id="WP_343979802.1">
    <property type="nucleotide sequence ID" value="NZ_BAAAJG010000011.1"/>
</dbReference>
<dbReference type="Gene3D" id="3.20.20.140">
    <property type="entry name" value="Metal-dependent hydrolases"/>
    <property type="match status" value="1"/>
</dbReference>
<dbReference type="InterPro" id="IPR032466">
    <property type="entry name" value="Metal_Hydrolase"/>
</dbReference>
<feature type="domain" description="Amidohydrolase-related" evidence="2">
    <location>
        <begin position="56"/>
        <end position="436"/>
    </location>
</feature>
<dbReference type="SUPFAM" id="SSF51556">
    <property type="entry name" value="Metallo-dependent hydrolases"/>
    <property type="match status" value="1"/>
</dbReference>
<accession>A0ABW4FNZ7</accession>
<dbReference type="InterPro" id="IPR011059">
    <property type="entry name" value="Metal-dep_hydrolase_composite"/>
</dbReference>